<name>A0A9D2Q877_9FIRM</name>
<evidence type="ECO:0000313" key="2">
    <source>
        <dbReference type="EMBL" id="HJC73205.1"/>
    </source>
</evidence>
<dbReference type="Proteomes" id="UP000823918">
    <property type="component" value="Unassembled WGS sequence"/>
</dbReference>
<reference evidence="2" key="1">
    <citation type="journal article" date="2021" name="PeerJ">
        <title>Extensive microbial diversity within the chicken gut microbiome revealed by metagenomics and culture.</title>
        <authorList>
            <person name="Gilroy R."/>
            <person name="Ravi A."/>
            <person name="Getino M."/>
            <person name="Pursley I."/>
            <person name="Horton D.L."/>
            <person name="Alikhan N.F."/>
            <person name="Baker D."/>
            <person name="Gharbi K."/>
            <person name="Hall N."/>
            <person name="Watson M."/>
            <person name="Adriaenssens E.M."/>
            <person name="Foster-Nyarko E."/>
            <person name="Jarju S."/>
            <person name="Secka A."/>
            <person name="Antonio M."/>
            <person name="Oren A."/>
            <person name="Chaudhuri R.R."/>
            <person name="La Ragione R."/>
            <person name="Hildebrand F."/>
            <person name="Pallen M.J."/>
        </authorList>
    </citation>
    <scope>NUCLEOTIDE SEQUENCE</scope>
    <source>
        <strain evidence="2">5933</strain>
    </source>
</reference>
<feature type="transmembrane region" description="Helical" evidence="1">
    <location>
        <begin position="12"/>
        <end position="37"/>
    </location>
</feature>
<accession>A0A9D2Q877</accession>
<dbReference type="AlphaFoldDB" id="A0A9D2Q877"/>
<protein>
    <submittedName>
        <fullName evidence="2">Uncharacterized protein</fullName>
    </submittedName>
</protein>
<comment type="caution">
    <text evidence="2">The sequence shown here is derived from an EMBL/GenBank/DDBJ whole genome shotgun (WGS) entry which is preliminary data.</text>
</comment>
<evidence type="ECO:0000313" key="3">
    <source>
        <dbReference type="Proteomes" id="UP000823918"/>
    </source>
</evidence>
<keyword evidence="1" id="KW-0812">Transmembrane</keyword>
<keyword evidence="1" id="KW-0472">Membrane</keyword>
<proteinExistence type="predicted"/>
<reference evidence="2" key="2">
    <citation type="submission" date="2021-04" db="EMBL/GenBank/DDBJ databases">
        <authorList>
            <person name="Gilroy R."/>
        </authorList>
    </citation>
    <scope>NUCLEOTIDE SEQUENCE</scope>
    <source>
        <strain evidence="2">5933</strain>
    </source>
</reference>
<gene>
    <name evidence="2" type="ORF">H9698_10510</name>
</gene>
<organism evidence="2 3">
    <name type="scientific">Candidatus Ruthenibacterium merdavium</name>
    <dbReference type="NCBI Taxonomy" id="2838752"/>
    <lineage>
        <taxon>Bacteria</taxon>
        <taxon>Bacillati</taxon>
        <taxon>Bacillota</taxon>
        <taxon>Clostridia</taxon>
        <taxon>Eubacteriales</taxon>
        <taxon>Oscillospiraceae</taxon>
        <taxon>Ruthenibacterium</taxon>
    </lineage>
</organism>
<dbReference type="EMBL" id="DWWA01000053">
    <property type="protein sequence ID" value="HJC73205.1"/>
    <property type="molecule type" value="Genomic_DNA"/>
</dbReference>
<keyword evidence="1" id="KW-1133">Transmembrane helix</keyword>
<evidence type="ECO:0000256" key="1">
    <source>
        <dbReference type="SAM" id="Phobius"/>
    </source>
</evidence>
<dbReference type="PROSITE" id="PS51257">
    <property type="entry name" value="PROKAR_LIPOPROTEIN"/>
    <property type="match status" value="1"/>
</dbReference>
<sequence>MKKARCRGGNALLVYVFNFGAVCACVRVFGAGEYLYITQGWNALKRKFDGVLSNDL</sequence>